<dbReference type="EMBL" id="CP144914">
    <property type="protein sequence ID" value="WWD80406.1"/>
    <property type="molecule type" value="Genomic_DNA"/>
</dbReference>
<dbReference type="SUPFAM" id="SSF52980">
    <property type="entry name" value="Restriction endonuclease-like"/>
    <property type="match status" value="1"/>
</dbReference>
<name>A0AAJ8LX69_9BACI</name>
<dbReference type="InterPro" id="IPR011856">
    <property type="entry name" value="tRNA_endonuc-like_dom_sf"/>
</dbReference>
<dbReference type="InterPro" id="IPR011335">
    <property type="entry name" value="Restrct_endonuc-II-like"/>
</dbReference>
<dbReference type="Proteomes" id="UP000321816">
    <property type="component" value="Chromosome"/>
</dbReference>
<dbReference type="GO" id="GO:0015666">
    <property type="term" value="F:restriction endodeoxyribonuclease activity"/>
    <property type="evidence" value="ECO:0007669"/>
    <property type="project" value="TreeGrafter"/>
</dbReference>
<keyword evidence="3" id="KW-0540">Nuclease</keyword>
<keyword evidence="3" id="KW-0255">Endonuclease</keyword>
<keyword evidence="4" id="KW-1185">Reference proteome</keyword>
<dbReference type="InterPro" id="IPR052906">
    <property type="entry name" value="Type_IV_Methyl-Rstrct_Enzyme"/>
</dbReference>
<dbReference type="InterPro" id="IPR007560">
    <property type="entry name" value="Restrct_endonuc_IV_Mrr"/>
</dbReference>
<organism evidence="3 4">
    <name type="scientific">Alkalicoccus halolimnae</name>
    <dbReference type="NCBI Taxonomy" id="1667239"/>
    <lineage>
        <taxon>Bacteria</taxon>
        <taxon>Bacillati</taxon>
        <taxon>Bacillota</taxon>
        <taxon>Bacilli</taxon>
        <taxon>Bacillales</taxon>
        <taxon>Bacillaceae</taxon>
        <taxon>Alkalicoccus</taxon>
    </lineage>
</organism>
<keyword evidence="3" id="KW-0378">Hydrolase</keyword>
<evidence type="ECO:0000259" key="2">
    <source>
        <dbReference type="Pfam" id="PF04471"/>
    </source>
</evidence>
<proteinExistence type="predicted"/>
<dbReference type="RefSeq" id="WP_338485262.1">
    <property type="nucleotide sequence ID" value="NZ_CP144914.1"/>
</dbReference>
<dbReference type="AlphaFoldDB" id="A0AAJ8LX69"/>
<dbReference type="GO" id="GO:0009307">
    <property type="term" value="P:DNA restriction-modification system"/>
    <property type="evidence" value="ECO:0007669"/>
    <property type="project" value="InterPro"/>
</dbReference>
<evidence type="ECO:0000313" key="3">
    <source>
        <dbReference type="EMBL" id="WWD80406.1"/>
    </source>
</evidence>
<feature type="domain" description="Restriction endonuclease type IV Mrr" evidence="2">
    <location>
        <begin position="328"/>
        <end position="436"/>
    </location>
</feature>
<dbReference type="KEGG" id="ahal:FTX54_002230"/>
<accession>A0AAJ8LX69</accession>
<gene>
    <name evidence="3" type="ORF">FTX54_002230</name>
</gene>
<evidence type="ECO:0000256" key="1">
    <source>
        <dbReference type="SAM" id="Coils"/>
    </source>
</evidence>
<dbReference type="Gene3D" id="3.40.1350.10">
    <property type="match status" value="1"/>
</dbReference>
<feature type="coiled-coil region" evidence="1">
    <location>
        <begin position="20"/>
        <end position="90"/>
    </location>
</feature>
<reference evidence="3 4" key="1">
    <citation type="submission" date="2024-01" db="EMBL/GenBank/DDBJ databases">
        <title>Complete Genome Sequence of Alkalicoccus halolimnae BZ-SZ-XJ29T, a Moderately Halophilic Bacterium Isolated from a Salt Lake.</title>
        <authorList>
            <person name="Zhao B."/>
        </authorList>
    </citation>
    <scope>NUCLEOTIDE SEQUENCE [LARGE SCALE GENOMIC DNA]</scope>
    <source>
        <strain evidence="3 4">BZ-SZ-XJ29</strain>
    </source>
</reference>
<protein>
    <submittedName>
        <fullName evidence="3">Restriction endonuclease</fullName>
        <ecNumber evidence="3">3.1.21.-</ecNumber>
    </submittedName>
</protein>
<evidence type="ECO:0000313" key="4">
    <source>
        <dbReference type="Proteomes" id="UP000321816"/>
    </source>
</evidence>
<dbReference type="Pfam" id="PF04471">
    <property type="entry name" value="Mrr_cat"/>
    <property type="match status" value="1"/>
</dbReference>
<dbReference type="GO" id="GO:0003677">
    <property type="term" value="F:DNA binding"/>
    <property type="evidence" value="ECO:0007669"/>
    <property type="project" value="InterPro"/>
</dbReference>
<sequence length="443" mass="51583">MITVTFSERLDEARVLLNGKDKIQEELRQLIHEYSELEQNYTDKKKHLEADFQAYSNRIHDQMEVSGRYLEELENKITKRQELLASLGDVYDKRKVNIHKNTQDVTKRYEKASRLSSNYLRLTSLQTRLIDSFLQYIERSSAPLLYTTPSVDIHDPEINDLANRFLQKQQDLPGLFHEDMVDFLEKSNLSNPSAAQLYRFHSYLGKCGYDFGNDLIDFVYFMRGKARQEIRRRFDPYFSDLTSVPADTLSRNSVFLDYLKITGEEFAYRPDHLLWLSCFLCDVELSYGYFSIDQICERINQQIEEYQTHEWVRRFSSENSTFFDANSIDDLDGRQFEFFVSDLLSCIGYMTEVTKASGDQGMDILARKNGIRYAVQTKKSSSPVGNKAVQEALHAKSYYKTDEAIVLTNNVFTPSAVNSSKETDVILWDRGQLLKFIDQANNI</sequence>
<keyword evidence="1" id="KW-0175">Coiled coil</keyword>
<dbReference type="PANTHER" id="PTHR30015:SF6">
    <property type="entry name" value="SLL1429 PROTEIN"/>
    <property type="match status" value="1"/>
</dbReference>
<dbReference type="EC" id="3.1.21.-" evidence="3"/>
<dbReference type="PANTHER" id="PTHR30015">
    <property type="entry name" value="MRR RESTRICTION SYSTEM PROTEIN"/>
    <property type="match status" value="1"/>
</dbReference>